<comment type="similarity">
    <text evidence="1">Belongs to the peptidase A24 family.</text>
</comment>
<keyword evidence="5" id="KW-1185">Reference proteome</keyword>
<dbReference type="PANTHER" id="PTHR30487:SF0">
    <property type="entry name" value="PREPILIN LEADER PEPTIDASE_N-METHYLTRANSFERASE-RELATED"/>
    <property type="match status" value="1"/>
</dbReference>
<sequence length="167" mass="17852">MENILLMITLMICLVTDIKKRKIYNKVLVPALTIGLLIHLWTGGWVGIKEALVGFIVGLCILLIPFLLGGIGAGDVKLLATIGAIKGATFALYTGIWMGLAGGVIAIGILLYQRELLSTVKSIGQGLKLMMISGFKIISFDNNVENNMFPYGLAITIGAIMAFIIVG</sequence>
<dbReference type="InterPro" id="IPR000045">
    <property type="entry name" value="Prepilin_IV_endopep_pep"/>
</dbReference>
<feature type="transmembrane region" description="Helical" evidence="2">
    <location>
        <begin position="27"/>
        <end position="46"/>
    </location>
</feature>
<dbReference type="GO" id="GO:0005886">
    <property type="term" value="C:plasma membrane"/>
    <property type="evidence" value="ECO:0007669"/>
    <property type="project" value="TreeGrafter"/>
</dbReference>
<dbReference type="Proteomes" id="UP000199568">
    <property type="component" value="Unassembled WGS sequence"/>
</dbReference>
<dbReference type="InterPro" id="IPR050882">
    <property type="entry name" value="Prepilin_peptidase/N-MTase"/>
</dbReference>
<dbReference type="GO" id="GO:0004190">
    <property type="term" value="F:aspartic-type endopeptidase activity"/>
    <property type="evidence" value="ECO:0007669"/>
    <property type="project" value="InterPro"/>
</dbReference>
<reference evidence="4 5" key="1">
    <citation type="submission" date="2016-10" db="EMBL/GenBank/DDBJ databases">
        <authorList>
            <person name="de Groot N.N."/>
        </authorList>
    </citation>
    <scope>NUCLEOTIDE SEQUENCE [LARGE SCALE GENOMIC DNA]</scope>
    <source>
        <strain evidence="4 5">DSM 18979</strain>
    </source>
</reference>
<dbReference type="OrthoDB" id="5508079at2"/>
<protein>
    <submittedName>
        <fullName evidence="4">Prepilin peptidase CpaA</fullName>
    </submittedName>
</protein>
<keyword evidence="2" id="KW-0812">Transmembrane</keyword>
<keyword evidence="2" id="KW-0472">Membrane</keyword>
<accession>A0A1I0FQL8</accession>
<feature type="transmembrane region" description="Helical" evidence="2">
    <location>
        <begin position="148"/>
        <end position="166"/>
    </location>
</feature>
<evidence type="ECO:0000259" key="3">
    <source>
        <dbReference type="Pfam" id="PF01478"/>
    </source>
</evidence>
<dbReference type="EMBL" id="FOHU01000015">
    <property type="protein sequence ID" value="SET59820.1"/>
    <property type="molecule type" value="Genomic_DNA"/>
</dbReference>
<dbReference type="STRING" id="426128.SAMN05660297_02887"/>
<keyword evidence="2" id="KW-1133">Transmembrane helix</keyword>
<dbReference type="Pfam" id="PF01478">
    <property type="entry name" value="Peptidase_A24"/>
    <property type="match status" value="1"/>
</dbReference>
<dbReference type="AlphaFoldDB" id="A0A1I0FQL8"/>
<organism evidence="4 5">
    <name type="scientific">Natronincola peptidivorans</name>
    <dbReference type="NCBI Taxonomy" id="426128"/>
    <lineage>
        <taxon>Bacteria</taxon>
        <taxon>Bacillati</taxon>
        <taxon>Bacillota</taxon>
        <taxon>Clostridia</taxon>
        <taxon>Peptostreptococcales</taxon>
        <taxon>Natronincolaceae</taxon>
        <taxon>Natronincola</taxon>
    </lineage>
</organism>
<dbReference type="GO" id="GO:0006465">
    <property type="term" value="P:signal peptide processing"/>
    <property type="evidence" value="ECO:0007669"/>
    <property type="project" value="TreeGrafter"/>
</dbReference>
<dbReference type="PANTHER" id="PTHR30487">
    <property type="entry name" value="TYPE 4 PREPILIN-LIKE PROTEINS LEADER PEPTIDE-PROCESSING ENZYME"/>
    <property type="match status" value="1"/>
</dbReference>
<feature type="transmembrane region" description="Helical" evidence="2">
    <location>
        <begin position="52"/>
        <end position="78"/>
    </location>
</feature>
<evidence type="ECO:0000256" key="2">
    <source>
        <dbReference type="SAM" id="Phobius"/>
    </source>
</evidence>
<evidence type="ECO:0000313" key="4">
    <source>
        <dbReference type="EMBL" id="SET59820.1"/>
    </source>
</evidence>
<gene>
    <name evidence="4" type="ORF">SAMN05660297_02887</name>
</gene>
<feature type="domain" description="Prepilin type IV endopeptidase peptidase" evidence="3">
    <location>
        <begin position="4"/>
        <end position="107"/>
    </location>
</feature>
<feature type="transmembrane region" description="Helical" evidence="2">
    <location>
        <begin position="90"/>
        <end position="112"/>
    </location>
</feature>
<name>A0A1I0FQL8_9FIRM</name>
<evidence type="ECO:0000256" key="1">
    <source>
        <dbReference type="ARBA" id="ARBA00005801"/>
    </source>
</evidence>
<dbReference type="Gene3D" id="1.20.120.1220">
    <property type="match status" value="1"/>
</dbReference>
<dbReference type="RefSeq" id="WP_090445606.1">
    <property type="nucleotide sequence ID" value="NZ_FOHU01000015.1"/>
</dbReference>
<evidence type="ECO:0000313" key="5">
    <source>
        <dbReference type="Proteomes" id="UP000199568"/>
    </source>
</evidence>
<proteinExistence type="inferred from homology"/>